<evidence type="ECO:0000256" key="4">
    <source>
        <dbReference type="ARBA" id="ARBA00022741"/>
    </source>
</evidence>
<keyword evidence="4 6" id="KW-0547">Nucleotide-binding</keyword>
<dbReference type="CDD" id="cd02022">
    <property type="entry name" value="DPCK"/>
    <property type="match status" value="1"/>
</dbReference>
<dbReference type="NCBIfam" id="TIGR00152">
    <property type="entry name" value="dephospho-CoA kinase"/>
    <property type="match status" value="1"/>
</dbReference>
<evidence type="ECO:0000256" key="2">
    <source>
        <dbReference type="ARBA" id="ARBA00011058"/>
    </source>
</evidence>
<accession>A0ABY2DZU8</accession>
<evidence type="ECO:0000256" key="8">
    <source>
        <dbReference type="SAM" id="MobiDB-lite"/>
    </source>
</evidence>
<dbReference type="Gene3D" id="3.30.460.10">
    <property type="entry name" value="Beta Polymerase, domain 2"/>
    <property type="match status" value="1"/>
</dbReference>
<sequence length="401" mass="43588">MLHIGLTGGIAAGKSTIAAALVDLGGHLIDADVIAREVVEPGTPGLREVVEAFGDDVLTPDGALDRPALGRLVFGDDHALARLNAIVHPLVGELTRARVGALPPDAIVVHDVPLIVENGLAADYHLVLVVGASEQVRLERLVTDRAMTAGDARARIAAQADDEARRRVADVWIDNERRPDEVRAAVGRLWQERIAPYARNVEARAVADRPGPPRLLEPPGPPRTWPAQADRILARLRRAGGDRIRSAEHIGSTAVPGLVAKDVLDLQLGVDTLADADRIADALGRAGFPVRAGEWVDTPKPNDPDPRRWDKRLHGNADPHRAVNLHVRVVGGPGWTYALAFRDWLRGDDDVREEYAALKRRTAKGAADTRAYAVAKEPWFTEVWPRLQEWIDAEGWQPPAA</sequence>
<comment type="function">
    <text evidence="6">Catalyzes the phosphorylation of the 3'-hydroxyl group of dephosphocoenzyme A to form coenzyme A.</text>
</comment>
<dbReference type="HAMAP" id="MF_00376">
    <property type="entry name" value="Dephospho_CoA_kinase"/>
    <property type="match status" value="1"/>
</dbReference>
<dbReference type="InterPro" id="IPR001977">
    <property type="entry name" value="Depp_CoAkinase"/>
</dbReference>
<reference evidence="9 10" key="1">
    <citation type="submission" date="2019-03" db="EMBL/GenBank/DDBJ databases">
        <title>Genomic features of bacteria from cold environments.</title>
        <authorList>
            <person name="Shen L."/>
        </authorList>
    </citation>
    <scope>NUCLEOTIDE SEQUENCE [LARGE SCALE GENOMIC DNA]</scope>
    <source>
        <strain evidence="10">T3246-1</strain>
    </source>
</reference>
<evidence type="ECO:0000256" key="3">
    <source>
        <dbReference type="ARBA" id="ARBA00022490"/>
    </source>
</evidence>
<evidence type="ECO:0000313" key="9">
    <source>
        <dbReference type="EMBL" id="TDE90405.1"/>
    </source>
</evidence>
<dbReference type="SUPFAM" id="SSF52540">
    <property type="entry name" value="P-loop containing nucleoside triphosphate hydrolases"/>
    <property type="match status" value="1"/>
</dbReference>
<protein>
    <recommendedName>
        <fullName evidence="6 7">Dephospho-CoA kinase</fullName>
        <ecNumber evidence="6 7">2.7.1.24</ecNumber>
    </recommendedName>
    <alternativeName>
        <fullName evidence="6">Dephosphocoenzyme A kinase</fullName>
    </alternativeName>
</protein>
<dbReference type="NCBIfam" id="NF002879">
    <property type="entry name" value="PRK03333.1"/>
    <property type="match status" value="1"/>
</dbReference>
<dbReference type="PROSITE" id="PS51219">
    <property type="entry name" value="DPCK"/>
    <property type="match status" value="1"/>
</dbReference>
<dbReference type="SUPFAM" id="SSF81301">
    <property type="entry name" value="Nucleotidyltransferase"/>
    <property type="match status" value="1"/>
</dbReference>
<evidence type="ECO:0000256" key="6">
    <source>
        <dbReference type="HAMAP-Rule" id="MF_00376"/>
    </source>
</evidence>
<name>A0ABY2DZU8_9MICO</name>
<keyword evidence="6 9" id="KW-0808">Transferase</keyword>
<evidence type="ECO:0000256" key="5">
    <source>
        <dbReference type="ARBA" id="ARBA00022840"/>
    </source>
</evidence>
<comment type="similarity">
    <text evidence="6">Belongs to the CoaE family.</text>
</comment>
<feature type="binding site" evidence="6">
    <location>
        <begin position="11"/>
        <end position="16"/>
    </location>
    <ligand>
        <name>ATP</name>
        <dbReference type="ChEBI" id="CHEBI:30616"/>
    </ligand>
</feature>
<dbReference type="Pfam" id="PF04229">
    <property type="entry name" value="GrpB"/>
    <property type="match status" value="1"/>
</dbReference>
<dbReference type="EMBL" id="SMNA01000009">
    <property type="protein sequence ID" value="TDE90405.1"/>
    <property type="molecule type" value="Genomic_DNA"/>
</dbReference>
<feature type="compositionally biased region" description="Pro residues" evidence="8">
    <location>
        <begin position="210"/>
        <end position="224"/>
    </location>
</feature>
<comment type="catalytic activity">
    <reaction evidence="6">
        <text>3'-dephospho-CoA + ATP = ADP + CoA + H(+)</text>
        <dbReference type="Rhea" id="RHEA:18245"/>
        <dbReference type="ChEBI" id="CHEBI:15378"/>
        <dbReference type="ChEBI" id="CHEBI:30616"/>
        <dbReference type="ChEBI" id="CHEBI:57287"/>
        <dbReference type="ChEBI" id="CHEBI:57328"/>
        <dbReference type="ChEBI" id="CHEBI:456216"/>
        <dbReference type="EC" id="2.7.1.24"/>
    </reaction>
</comment>
<keyword evidence="3 6" id="KW-0963">Cytoplasm</keyword>
<gene>
    <name evidence="6" type="primary">coaE</name>
    <name evidence="9" type="ORF">EXU48_18320</name>
</gene>
<keyword evidence="5 6" id="KW-0067">ATP-binding</keyword>
<evidence type="ECO:0000256" key="1">
    <source>
        <dbReference type="ARBA" id="ARBA00008826"/>
    </source>
</evidence>
<proteinExistence type="inferred from homology"/>
<feature type="region of interest" description="Disordered" evidence="8">
    <location>
        <begin position="206"/>
        <end position="226"/>
    </location>
</feature>
<evidence type="ECO:0000313" key="10">
    <source>
        <dbReference type="Proteomes" id="UP000504882"/>
    </source>
</evidence>
<dbReference type="Pfam" id="PF01121">
    <property type="entry name" value="CoaE"/>
    <property type="match status" value="1"/>
</dbReference>
<dbReference type="EC" id="2.7.1.24" evidence="6 7"/>
<dbReference type="InterPro" id="IPR043519">
    <property type="entry name" value="NT_sf"/>
</dbReference>
<dbReference type="PANTHER" id="PTHR10695:SF46">
    <property type="entry name" value="BIFUNCTIONAL COENZYME A SYNTHASE-RELATED"/>
    <property type="match status" value="1"/>
</dbReference>
<keyword evidence="6 9" id="KW-0418">Kinase</keyword>
<dbReference type="GO" id="GO:0004140">
    <property type="term" value="F:dephospho-CoA kinase activity"/>
    <property type="evidence" value="ECO:0007669"/>
    <property type="project" value="UniProtKB-EC"/>
</dbReference>
<keyword evidence="10" id="KW-1185">Reference proteome</keyword>
<evidence type="ECO:0000256" key="7">
    <source>
        <dbReference type="NCBIfam" id="TIGR00152"/>
    </source>
</evidence>
<dbReference type="InterPro" id="IPR027417">
    <property type="entry name" value="P-loop_NTPase"/>
</dbReference>
<organism evidence="9 10">
    <name type="scientific">Occultella glacieicola</name>
    <dbReference type="NCBI Taxonomy" id="2518684"/>
    <lineage>
        <taxon>Bacteria</taxon>
        <taxon>Bacillati</taxon>
        <taxon>Actinomycetota</taxon>
        <taxon>Actinomycetes</taxon>
        <taxon>Micrococcales</taxon>
        <taxon>Ruaniaceae</taxon>
        <taxon>Occultella</taxon>
    </lineage>
</organism>
<dbReference type="PANTHER" id="PTHR10695">
    <property type="entry name" value="DEPHOSPHO-COA KINASE-RELATED"/>
    <property type="match status" value="1"/>
</dbReference>
<comment type="caution">
    <text evidence="9">The sequence shown here is derived from an EMBL/GenBank/DDBJ whole genome shotgun (WGS) entry which is preliminary data.</text>
</comment>
<comment type="similarity">
    <text evidence="1">In the N-terminal section; belongs to the CoaE family.</text>
</comment>
<dbReference type="Proteomes" id="UP000504882">
    <property type="component" value="Unassembled WGS sequence"/>
</dbReference>
<comment type="subcellular location">
    <subcellularLocation>
        <location evidence="6">Cytoplasm</location>
    </subcellularLocation>
</comment>
<comment type="pathway">
    <text evidence="6">Cofactor biosynthesis; coenzyme A biosynthesis; CoA from (R)-pantothenate: step 5/5.</text>
</comment>
<dbReference type="InterPro" id="IPR007344">
    <property type="entry name" value="GrpB/CoaE"/>
</dbReference>
<keyword evidence="6" id="KW-0173">Coenzyme A biosynthesis</keyword>
<comment type="similarity">
    <text evidence="2">In the C-terminal section; belongs to the UPF0157 (GrpB) family.</text>
</comment>
<dbReference type="RefSeq" id="WP_133109120.1">
    <property type="nucleotide sequence ID" value="NZ_SMNA01000009.1"/>
</dbReference>
<dbReference type="Gene3D" id="3.40.50.300">
    <property type="entry name" value="P-loop containing nucleotide triphosphate hydrolases"/>
    <property type="match status" value="1"/>
</dbReference>